<dbReference type="GO" id="GO:0005634">
    <property type="term" value="C:nucleus"/>
    <property type="evidence" value="ECO:0007669"/>
    <property type="project" value="TreeGrafter"/>
</dbReference>
<dbReference type="PANTHER" id="PTHR10629:SF52">
    <property type="entry name" value="DNA (CYTOSINE-5)-METHYLTRANSFERASE 1"/>
    <property type="match status" value="1"/>
</dbReference>
<dbReference type="OrthoDB" id="5376140at2759"/>
<name>A0A550BWR5_9AGAR</name>
<dbReference type="GO" id="GO:0003886">
    <property type="term" value="F:DNA (cytosine-5-)-methyltransferase activity"/>
    <property type="evidence" value="ECO:0007669"/>
    <property type="project" value="UniProtKB-EC"/>
</dbReference>
<dbReference type="GO" id="GO:0032259">
    <property type="term" value="P:methylation"/>
    <property type="evidence" value="ECO:0007669"/>
    <property type="project" value="UniProtKB-KW"/>
</dbReference>
<protein>
    <recommendedName>
        <fullName evidence="1">DNA (cytosine-5-)-methyltransferase</fullName>
        <ecNumber evidence="1">2.1.1.37</ecNumber>
    </recommendedName>
</protein>
<dbReference type="InterPro" id="IPR001525">
    <property type="entry name" value="C5_MeTfrase"/>
</dbReference>
<gene>
    <name evidence="5" type="ORF">BD626DRAFT_551245</name>
</gene>
<dbReference type="GO" id="GO:0044027">
    <property type="term" value="P:negative regulation of gene expression via chromosomal CpG island methylation"/>
    <property type="evidence" value="ECO:0007669"/>
    <property type="project" value="TreeGrafter"/>
</dbReference>
<dbReference type="PANTHER" id="PTHR10629">
    <property type="entry name" value="CYTOSINE-SPECIFIC METHYLTRANSFERASE"/>
    <property type="match status" value="1"/>
</dbReference>
<accession>A0A550BWR5</accession>
<dbReference type="Gene3D" id="3.90.120.10">
    <property type="entry name" value="DNA Methylase, subunit A, domain 2"/>
    <property type="match status" value="1"/>
</dbReference>
<dbReference type="InterPro" id="IPR050390">
    <property type="entry name" value="C5-Methyltransferase"/>
</dbReference>
<keyword evidence="3 5" id="KW-0808">Transferase</keyword>
<evidence type="ECO:0000313" key="6">
    <source>
        <dbReference type="Proteomes" id="UP000320762"/>
    </source>
</evidence>
<organism evidence="5 6">
    <name type="scientific">Schizophyllum amplum</name>
    <dbReference type="NCBI Taxonomy" id="97359"/>
    <lineage>
        <taxon>Eukaryota</taxon>
        <taxon>Fungi</taxon>
        <taxon>Dikarya</taxon>
        <taxon>Basidiomycota</taxon>
        <taxon>Agaricomycotina</taxon>
        <taxon>Agaricomycetes</taxon>
        <taxon>Agaricomycetidae</taxon>
        <taxon>Agaricales</taxon>
        <taxon>Schizophyllaceae</taxon>
        <taxon>Schizophyllum</taxon>
    </lineage>
</organism>
<evidence type="ECO:0000313" key="5">
    <source>
        <dbReference type="EMBL" id="TRM56981.1"/>
    </source>
</evidence>
<dbReference type="Pfam" id="PF00145">
    <property type="entry name" value="DNA_methylase"/>
    <property type="match status" value="1"/>
</dbReference>
<dbReference type="GO" id="GO:0003677">
    <property type="term" value="F:DNA binding"/>
    <property type="evidence" value="ECO:0007669"/>
    <property type="project" value="TreeGrafter"/>
</dbReference>
<dbReference type="EC" id="2.1.1.37" evidence="1"/>
<keyword evidence="4" id="KW-0949">S-adenosyl-L-methionine</keyword>
<evidence type="ECO:0000256" key="2">
    <source>
        <dbReference type="ARBA" id="ARBA00022603"/>
    </source>
</evidence>
<dbReference type="SUPFAM" id="SSF53335">
    <property type="entry name" value="S-adenosyl-L-methionine-dependent methyltransferases"/>
    <property type="match status" value="1"/>
</dbReference>
<evidence type="ECO:0000256" key="3">
    <source>
        <dbReference type="ARBA" id="ARBA00022679"/>
    </source>
</evidence>
<dbReference type="Proteomes" id="UP000320762">
    <property type="component" value="Unassembled WGS sequence"/>
</dbReference>
<dbReference type="InterPro" id="IPR029063">
    <property type="entry name" value="SAM-dependent_MTases_sf"/>
</dbReference>
<keyword evidence="6" id="KW-1185">Reference proteome</keyword>
<dbReference type="AlphaFoldDB" id="A0A550BWR5"/>
<dbReference type="EMBL" id="VDMD01000054">
    <property type="protein sequence ID" value="TRM56981.1"/>
    <property type="molecule type" value="Genomic_DNA"/>
</dbReference>
<dbReference type="STRING" id="97359.A0A550BWR5"/>
<keyword evidence="2 5" id="KW-0489">Methyltransferase</keyword>
<comment type="caution">
    <text evidence="5">The sequence shown here is derived from an EMBL/GenBank/DDBJ whole genome shotgun (WGS) entry which is preliminary data.</text>
</comment>
<sequence length="265" mass="30212">MCFLGWNISSRQRSIKLRSTDVSKGCAPHYAVTIGDAIGDLKRFHWYAPCSHDADIAPDKDPHDNIPKVKVDAQKRIIGYTDVARAYEWEPRNAFQAAARRNGKVHDMQHYTRVYEAENSKCVVNIPMLPNADARHLSRNYHTYMLHNPISANAQGGYNKAYFGRLDEKGIFMTVSTNIGPKAKQSRCLNPWCRRLVTVRELARAQGFPDSFVFKSVKGEYDVETMHKQIGNALAWPVAVALGRELRHAMLKDWIRKREDAIVID</sequence>
<reference evidence="5 6" key="1">
    <citation type="journal article" date="2019" name="New Phytol.">
        <title>Comparative genomics reveals unique wood-decay strategies and fruiting body development in the Schizophyllaceae.</title>
        <authorList>
            <person name="Almasi E."/>
            <person name="Sahu N."/>
            <person name="Krizsan K."/>
            <person name="Balint B."/>
            <person name="Kovacs G.M."/>
            <person name="Kiss B."/>
            <person name="Cseklye J."/>
            <person name="Drula E."/>
            <person name="Henrissat B."/>
            <person name="Nagy I."/>
            <person name="Chovatia M."/>
            <person name="Adam C."/>
            <person name="LaButti K."/>
            <person name="Lipzen A."/>
            <person name="Riley R."/>
            <person name="Grigoriev I.V."/>
            <person name="Nagy L.G."/>
        </authorList>
    </citation>
    <scope>NUCLEOTIDE SEQUENCE [LARGE SCALE GENOMIC DNA]</scope>
    <source>
        <strain evidence="5 6">NL-1724</strain>
    </source>
</reference>
<evidence type="ECO:0000256" key="1">
    <source>
        <dbReference type="ARBA" id="ARBA00011975"/>
    </source>
</evidence>
<proteinExistence type="predicted"/>
<evidence type="ECO:0000256" key="4">
    <source>
        <dbReference type="ARBA" id="ARBA00022691"/>
    </source>
</evidence>